<feature type="region of interest" description="Disordered" evidence="7">
    <location>
        <begin position="639"/>
        <end position="676"/>
    </location>
</feature>
<comment type="caution">
    <text evidence="11">The sequence shown here is derived from an EMBL/GenBank/DDBJ whole genome shotgun (WGS) entry which is preliminary data.</text>
</comment>
<keyword evidence="8" id="KW-1133">Transmembrane helix</keyword>
<dbReference type="PANTHER" id="PTHR11640">
    <property type="entry name" value="NEPHRIN"/>
    <property type="match status" value="1"/>
</dbReference>
<feature type="compositionally biased region" description="Acidic residues" evidence="7">
    <location>
        <begin position="648"/>
        <end position="663"/>
    </location>
</feature>
<dbReference type="InterPro" id="IPR003961">
    <property type="entry name" value="FN3_dom"/>
</dbReference>
<dbReference type="GO" id="GO:0005886">
    <property type="term" value="C:plasma membrane"/>
    <property type="evidence" value="ECO:0007669"/>
    <property type="project" value="TreeGrafter"/>
</dbReference>
<dbReference type="InterPro" id="IPR051275">
    <property type="entry name" value="Cell_adhesion_signaling"/>
</dbReference>
<dbReference type="SUPFAM" id="SSF48726">
    <property type="entry name" value="Immunoglobulin"/>
    <property type="match status" value="2"/>
</dbReference>
<dbReference type="InterPro" id="IPR036116">
    <property type="entry name" value="FN3_sf"/>
</dbReference>
<keyword evidence="4" id="KW-1015">Disulfide bond</keyword>
<dbReference type="InterPro" id="IPR036179">
    <property type="entry name" value="Ig-like_dom_sf"/>
</dbReference>
<dbReference type="PROSITE" id="PS50853">
    <property type="entry name" value="FN3"/>
    <property type="match status" value="1"/>
</dbReference>
<evidence type="ECO:0000259" key="9">
    <source>
        <dbReference type="PROSITE" id="PS50835"/>
    </source>
</evidence>
<dbReference type="Pfam" id="PF07679">
    <property type="entry name" value="I-set"/>
    <property type="match status" value="1"/>
</dbReference>
<feature type="compositionally biased region" description="Acidic residues" evidence="7">
    <location>
        <begin position="1"/>
        <end position="11"/>
    </location>
</feature>
<keyword evidence="12" id="KW-1185">Reference proteome</keyword>
<feature type="compositionally biased region" description="Low complexity" evidence="7">
    <location>
        <begin position="716"/>
        <end position="738"/>
    </location>
</feature>
<feature type="region of interest" description="Disordered" evidence="7">
    <location>
        <begin position="1"/>
        <end position="23"/>
    </location>
</feature>
<dbReference type="AlphaFoldDB" id="A0AAV4FZF0"/>
<feature type="domain" description="Ig-like" evidence="9">
    <location>
        <begin position="122"/>
        <end position="221"/>
    </location>
</feature>
<evidence type="ECO:0000313" key="12">
    <source>
        <dbReference type="Proteomes" id="UP000762676"/>
    </source>
</evidence>
<keyword evidence="6" id="KW-0393">Immunoglobulin domain</keyword>
<dbReference type="Pfam" id="PF13927">
    <property type="entry name" value="Ig_3"/>
    <property type="match status" value="1"/>
</dbReference>
<dbReference type="SMART" id="SM00409">
    <property type="entry name" value="IG"/>
    <property type="match status" value="2"/>
</dbReference>
<dbReference type="InterPro" id="IPR013783">
    <property type="entry name" value="Ig-like_fold"/>
</dbReference>
<dbReference type="GO" id="GO:0005911">
    <property type="term" value="C:cell-cell junction"/>
    <property type="evidence" value="ECO:0007669"/>
    <property type="project" value="TreeGrafter"/>
</dbReference>
<keyword evidence="8" id="KW-0812">Transmembrane</keyword>
<dbReference type="GO" id="GO:0098609">
    <property type="term" value="P:cell-cell adhesion"/>
    <property type="evidence" value="ECO:0007669"/>
    <property type="project" value="TreeGrafter"/>
</dbReference>
<evidence type="ECO:0000256" key="6">
    <source>
        <dbReference type="ARBA" id="ARBA00023319"/>
    </source>
</evidence>
<evidence type="ECO:0000256" key="2">
    <source>
        <dbReference type="ARBA" id="ARBA00022737"/>
    </source>
</evidence>
<evidence type="ECO:0000313" key="11">
    <source>
        <dbReference type="EMBL" id="GFR78587.1"/>
    </source>
</evidence>
<dbReference type="GO" id="GO:0050839">
    <property type="term" value="F:cell adhesion molecule binding"/>
    <property type="evidence" value="ECO:0007669"/>
    <property type="project" value="TreeGrafter"/>
</dbReference>
<dbReference type="InterPro" id="IPR003599">
    <property type="entry name" value="Ig_sub"/>
</dbReference>
<evidence type="ECO:0000259" key="10">
    <source>
        <dbReference type="PROSITE" id="PS50853"/>
    </source>
</evidence>
<evidence type="ECO:0000256" key="4">
    <source>
        <dbReference type="ARBA" id="ARBA00023157"/>
    </source>
</evidence>
<dbReference type="EMBL" id="BMAT01008133">
    <property type="protein sequence ID" value="GFR78587.1"/>
    <property type="molecule type" value="Genomic_DNA"/>
</dbReference>
<feature type="domain" description="Ig-like" evidence="9">
    <location>
        <begin position="230"/>
        <end position="333"/>
    </location>
</feature>
<gene>
    <name evidence="11" type="ORF">ElyMa_003998300</name>
</gene>
<comment type="subcellular location">
    <subcellularLocation>
        <location evidence="1">Membrane</location>
        <topology evidence="1">Single-pass type I membrane protein</topology>
    </subcellularLocation>
</comment>
<dbReference type="PANTHER" id="PTHR11640:SF158">
    <property type="entry name" value="V-SET AND IMMUNOGLOBULIN DOMAIN-CONTAINING PROTEIN 10-LIKE 2"/>
    <property type="match status" value="1"/>
</dbReference>
<dbReference type="SMART" id="SM00408">
    <property type="entry name" value="IGc2"/>
    <property type="match status" value="2"/>
</dbReference>
<sequence>MVKDEDGDDATGDGAPDIPTISAVTPDDTLLVDNKLRLECKSRSNSLPAVHGLQTKVWWQDGQGNDITTGSRFFVNSEQELQVDALSRGDKDLKFACVVADETGGKANYVRSRSSDSYTVLPEYPPLQSDLKVSPHFEDGARIGKRIGERLDYKCEADCHPECEVKWMYKADTQGAKYGEVQGLEDRSVLVNDGVGRSDPGTYRCRAKNKHSEAPVKTSFVLELLYLETPQVYINEKPISNISAWEKQDAVELKCVFDANPRPSVIWRSPSGKEILNSVIEGPEKAINADSGVSERLYTSSLYLHSLTCEDSGIYSCHGSSENTEVEGRMNVNVKCPPKPLDAADKGLAEEYAWQIPNDLKVKFVMRGWPAPKITRVSSSLNGERRREIIGQNILVNKMNPYEGKPWLTLFQLTSKRNLTQADSGRTYTMEFFSSDYDLKYSFKIRLRGPPREVYNITLENIRHNSVDVFWQAGFDGGEKQMFTVEYRKKGDNGEVTTDWVVAAKDIPVTPRGLWQTTKITGLQASTEYSCRVKASNILGTSATEFVLKTRSAPSGGLSAGAIVGIVFACLIFVLIVAFVLLYCMADVRDTLRSLIKRDEEKPTQNGGVSSGSDKPKKNPIVRMKKMVQSIPKKLKKDYNTVPAKDVEGDEDDYSDEFDDDDPYMNADELQKPKTDEIVYANASAIRKNAEDKKKNEGREKNDDGLIYVSVDHKNSNVTPSPKNNNNNKSAGSNKGSNEPAVLFTPQEDSVEYSEIDFSKTKSPLKNGVHQEVTAEVNPTLKQEEVVVAVQPDGEEDATSAVDGGADVEAEDGGADLSTSDAVVVVPESKFGTAV</sequence>
<feature type="region of interest" description="Disordered" evidence="7">
    <location>
        <begin position="689"/>
        <end position="780"/>
    </location>
</feature>
<evidence type="ECO:0000256" key="3">
    <source>
        <dbReference type="ARBA" id="ARBA00023136"/>
    </source>
</evidence>
<name>A0AAV4FZF0_9GAST</name>
<organism evidence="11 12">
    <name type="scientific">Elysia marginata</name>
    <dbReference type="NCBI Taxonomy" id="1093978"/>
    <lineage>
        <taxon>Eukaryota</taxon>
        <taxon>Metazoa</taxon>
        <taxon>Spiralia</taxon>
        <taxon>Lophotrochozoa</taxon>
        <taxon>Mollusca</taxon>
        <taxon>Gastropoda</taxon>
        <taxon>Heterobranchia</taxon>
        <taxon>Euthyneura</taxon>
        <taxon>Panpulmonata</taxon>
        <taxon>Sacoglossa</taxon>
        <taxon>Placobranchoidea</taxon>
        <taxon>Plakobranchidae</taxon>
        <taxon>Elysia</taxon>
    </lineage>
</organism>
<feature type="region of interest" description="Disordered" evidence="7">
    <location>
        <begin position="601"/>
        <end position="622"/>
    </location>
</feature>
<evidence type="ECO:0000256" key="8">
    <source>
        <dbReference type="SAM" id="Phobius"/>
    </source>
</evidence>
<dbReference type="Gene3D" id="2.60.40.10">
    <property type="entry name" value="Immunoglobulins"/>
    <property type="match status" value="3"/>
</dbReference>
<dbReference type="PROSITE" id="PS50835">
    <property type="entry name" value="IG_LIKE"/>
    <property type="match status" value="3"/>
</dbReference>
<feature type="transmembrane region" description="Helical" evidence="8">
    <location>
        <begin position="558"/>
        <end position="584"/>
    </location>
</feature>
<feature type="region of interest" description="Disordered" evidence="7">
    <location>
        <begin position="792"/>
        <end position="821"/>
    </location>
</feature>
<dbReference type="InterPro" id="IPR003598">
    <property type="entry name" value="Ig_sub2"/>
</dbReference>
<proteinExistence type="predicted"/>
<dbReference type="CDD" id="cd00063">
    <property type="entry name" value="FN3"/>
    <property type="match status" value="1"/>
</dbReference>
<dbReference type="SUPFAM" id="SSF49265">
    <property type="entry name" value="Fibronectin type III"/>
    <property type="match status" value="1"/>
</dbReference>
<feature type="compositionally biased region" description="Polar residues" evidence="7">
    <location>
        <begin position="604"/>
        <end position="613"/>
    </location>
</feature>
<evidence type="ECO:0000256" key="1">
    <source>
        <dbReference type="ARBA" id="ARBA00004479"/>
    </source>
</evidence>
<dbReference type="Pfam" id="PF00041">
    <property type="entry name" value="fn3"/>
    <property type="match status" value="1"/>
</dbReference>
<accession>A0AAV4FZF0</accession>
<feature type="domain" description="Ig-like" evidence="9">
    <location>
        <begin position="19"/>
        <end position="116"/>
    </location>
</feature>
<evidence type="ECO:0000256" key="7">
    <source>
        <dbReference type="SAM" id="MobiDB-lite"/>
    </source>
</evidence>
<protein>
    <submittedName>
        <fullName evidence="11">Cell adhesion molecule-like protein 2</fullName>
    </submittedName>
</protein>
<dbReference type="CDD" id="cd00096">
    <property type="entry name" value="Ig"/>
    <property type="match status" value="2"/>
</dbReference>
<keyword evidence="3 8" id="KW-0472">Membrane</keyword>
<keyword evidence="5" id="KW-0325">Glycoprotein</keyword>
<feature type="compositionally biased region" description="Basic and acidic residues" evidence="7">
    <location>
        <begin position="689"/>
        <end position="704"/>
    </location>
</feature>
<dbReference type="InterPro" id="IPR007110">
    <property type="entry name" value="Ig-like_dom"/>
</dbReference>
<dbReference type="Proteomes" id="UP000762676">
    <property type="component" value="Unassembled WGS sequence"/>
</dbReference>
<feature type="domain" description="Fibronectin type-III" evidence="10">
    <location>
        <begin position="450"/>
        <end position="555"/>
    </location>
</feature>
<evidence type="ECO:0000256" key="5">
    <source>
        <dbReference type="ARBA" id="ARBA00023180"/>
    </source>
</evidence>
<reference evidence="11 12" key="1">
    <citation type="journal article" date="2021" name="Elife">
        <title>Chloroplast acquisition without the gene transfer in kleptoplastic sea slugs, Plakobranchus ocellatus.</title>
        <authorList>
            <person name="Maeda T."/>
            <person name="Takahashi S."/>
            <person name="Yoshida T."/>
            <person name="Shimamura S."/>
            <person name="Takaki Y."/>
            <person name="Nagai Y."/>
            <person name="Toyoda A."/>
            <person name="Suzuki Y."/>
            <person name="Arimoto A."/>
            <person name="Ishii H."/>
            <person name="Satoh N."/>
            <person name="Nishiyama T."/>
            <person name="Hasebe M."/>
            <person name="Maruyama T."/>
            <person name="Minagawa J."/>
            <person name="Obokata J."/>
            <person name="Shigenobu S."/>
        </authorList>
    </citation>
    <scope>NUCLEOTIDE SEQUENCE [LARGE SCALE GENOMIC DNA]</scope>
</reference>
<dbReference type="SMART" id="SM00060">
    <property type="entry name" value="FN3"/>
    <property type="match status" value="1"/>
</dbReference>
<keyword evidence="2" id="KW-0677">Repeat</keyword>
<dbReference type="InterPro" id="IPR013098">
    <property type="entry name" value="Ig_I-set"/>
</dbReference>